<dbReference type="AlphaFoldDB" id="A0A2P6V918"/>
<gene>
    <name evidence="1" type="ORF">C2E20_6090</name>
</gene>
<evidence type="ECO:0000313" key="2">
    <source>
        <dbReference type="Proteomes" id="UP000239649"/>
    </source>
</evidence>
<accession>A0A2P6V918</accession>
<protein>
    <submittedName>
        <fullName evidence="1">Signal peptide-containing</fullName>
    </submittedName>
</protein>
<name>A0A2P6V918_9CHLO</name>
<reference evidence="1 2" key="1">
    <citation type="journal article" date="2018" name="Plant J.">
        <title>Genome sequences of Chlorella sorokiniana UTEX 1602 and Micractinium conductrix SAG 241.80: implications to maltose excretion by a green alga.</title>
        <authorList>
            <person name="Arriola M.B."/>
            <person name="Velmurugan N."/>
            <person name="Zhang Y."/>
            <person name="Plunkett M.H."/>
            <person name="Hondzo H."/>
            <person name="Barney B.M."/>
        </authorList>
    </citation>
    <scope>NUCLEOTIDE SEQUENCE [LARGE SCALE GENOMIC DNA]</scope>
    <source>
        <strain evidence="1 2">SAG 241.80</strain>
    </source>
</reference>
<organism evidence="1 2">
    <name type="scientific">Micractinium conductrix</name>
    <dbReference type="NCBI Taxonomy" id="554055"/>
    <lineage>
        <taxon>Eukaryota</taxon>
        <taxon>Viridiplantae</taxon>
        <taxon>Chlorophyta</taxon>
        <taxon>core chlorophytes</taxon>
        <taxon>Trebouxiophyceae</taxon>
        <taxon>Chlorellales</taxon>
        <taxon>Chlorellaceae</taxon>
        <taxon>Chlorella clade</taxon>
        <taxon>Micractinium</taxon>
    </lineage>
</organism>
<dbReference type="EMBL" id="LHPF02000019">
    <property type="protein sequence ID" value="PSC70578.1"/>
    <property type="molecule type" value="Genomic_DNA"/>
</dbReference>
<sequence>MASTHHAPLVREPLLLDIIGGDTDWSTDKLPDDDIPLPVSVQLADIDEDPKKEPVAWMELGLQAIG</sequence>
<evidence type="ECO:0000313" key="1">
    <source>
        <dbReference type="EMBL" id="PSC70578.1"/>
    </source>
</evidence>
<dbReference type="OrthoDB" id="25675at2759"/>
<proteinExistence type="predicted"/>
<dbReference type="Proteomes" id="UP000239649">
    <property type="component" value="Unassembled WGS sequence"/>
</dbReference>
<keyword evidence="2" id="KW-1185">Reference proteome</keyword>
<comment type="caution">
    <text evidence="1">The sequence shown here is derived from an EMBL/GenBank/DDBJ whole genome shotgun (WGS) entry which is preliminary data.</text>
</comment>